<feature type="chain" id="PRO_5047225783" evidence="1">
    <location>
        <begin position="22"/>
        <end position="177"/>
    </location>
</feature>
<dbReference type="InterPro" id="IPR032710">
    <property type="entry name" value="NTF2-like_dom_sf"/>
</dbReference>
<dbReference type="InterPro" id="IPR037401">
    <property type="entry name" value="SnoaL-like"/>
</dbReference>
<keyword evidence="4" id="KW-1185">Reference proteome</keyword>
<dbReference type="Pfam" id="PF13577">
    <property type="entry name" value="SnoaL_4"/>
    <property type="match status" value="1"/>
</dbReference>
<dbReference type="SUPFAM" id="SSF54427">
    <property type="entry name" value="NTF2-like"/>
    <property type="match status" value="1"/>
</dbReference>
<evidence type="ECO:0000256" key="1">
    <source>
        <dbReference type="SAM" id="SignalP"/>
    </source>
</evidence>
<accession>A0ABW1EFT4</accession>
<evidence type="ECO:0000259" key="2">
    <source>
        <dbReference type="Pfam" id="PF13577"/>
    </source>
</evidence>
<evidence type="ECO:0000313" key="4">
    <source>
        <dbReference type="Proteomes" id="UP001596091"/>
    </source>
</evidence>
<feature type="domain" description="SnoaL-like" evidence="2">
    <location>
        <begin position="40"/>
        <end position="166"/>
    </location>
</feature>
<sequence>MMKLTNFALCVLALLPITLTAQTLATSATQTQTANDHHGDEAAIQQVMNRYHAAIQAHDGAAFAGLFLPDANLWLNVLTDSAYARAQAKSPTTQKVRVSNYRDFAKLVTSTTKNFDPEHSNLVIHTDGTIAVLYFDFVFNVDGKANNHGSETWQLVKAADGWRIASIVYSSEPPTQQ</sequence>
<proteinExistence type="predicted"/>
<protein>
    <submittedName>
        <fullName evidence="3">YybH family protein</fullName>
    </submittedName>
</protein>
<dbReference type="RefSeq" id="WP_263339607.1">
    <property type="nucleotide sequence ID" value="NZ_JAGSYH010000005.1"/>
</dbReference>
<comment type="caution">
    <text evidence="3">The sequence shown here is derived from an EMBL/GenBank/DDBJ whole genome shotgun (WGS) entry which is preliminary data.</text>
</comment>
<name>A0ABW1EFT4_9BACT</name>
<gene>
    <name evidence="3" type="ORF">ACFPT7_12620</name>
</gene>
<feature type="signal peptide" evidence="1">
    <location>
        <begin position="1"/>
        <end position="21"/>
    </location>
</feature>
<dbReference type="Gene3D" id="3.10.450.50">
    <property type="match status" value="1"/>
</dbReference>
<dbReference type="CDD" id="cd00531">
    <property type="entry name" value="NTF2_like"/>
    <property type="match status" value="1"/>
</dbReference>
<dbReference type="Proteomes" id="UP001596091">
    <property type="component" value="Unassembled WGS sequence"/>
</dbReference>
<organism evidence="3 4">
    <name type="scientific">Acidicapsa dinghuensis</name>
    <dbReference type="NCBI Taxonomy" id="2218256"/>
    <lineage>
        <taxon>Bacteria</taxon>
        <taxon>Pseudomonadati</taxon>
        <taxon>Acidobacteriota</taxon>
        <taxon>Terriglobia</taxon>
        <taxon>Terriglobales</taxon>
        <taxon>Acidobacteriaceae</taxon>
        <taxon>Acidicapsa</taxon>
    </lineage>
</organism>
<evidence type="ECO:0000313" key="3">
    <source>
        <dbReference type="EMBL" id="MFC5863141.1"/>
    </source>
</evidence>
<reference evidence="4" key="1">
    <citation type="journal article" date="2019" name="Int. J. Syst. Evol. Microbiol.">
        <title>The Global Catalogue of Microorganisms (GCM) 10K type strain sequencing project: providing services to taxonomists for standard genome sequencing and annotation.</title>
        <authorList>
            <consortium name="The Broad Institute Genomics Platform"/>
            <consortium name="The Broad Institute Genome Sequencing Center for Infectious Disease"/>
            <person name="Wu L."/>
            <person name="Ma J."/>
        </authorList>
    </citation>
    <scope>NUCLEOTIDE SEQUENCE [LARGE SCALE GENOMIC DNA]</scope>
    <source>
        <strain evidence="4">JCM 4087</strain>
    </source>
</reference>
<dbReference type="EMBL" id="JBHSPH010000003">
    <property type="protein sequence ID" value="MFC5863141.1"/>
    <property type="molecule type" value="Genomic_DNA"/>
</dbReference>
<keyword evidence="1" id="KW-0732">Signal</keyword>